<dbReference type="Pfam" id="PF26345">
    <property type="entry name" value="ScoMcrA_N"/>
    <property type="match status" value="1"/>
</dbReference>
<dbReference type="PANTHER" id="PTHR37291">
    <property type="entry name" value="5-METHYLCYTOSINE-SPECIFIC RESTRICTION ENZYME B"/>
    <property type="match status" value="1"/>
</dbReference>
<evidence type="ECO:0000313" key="2">
    <source>
        <dbReference type="EMBL" id="MCP3736335.1"/>
    </source>
</evidence>
<keyword evidence="3" id="KW-1185">Reference proteome</keyword>
<reference evidence="2" key="1">
    <citation type="submission" date="2022-05" db="EMBL/GenBank/DDBJ databases">
        <title>Sphingomonas sp. strain RP10 Genome sequencing and assembly.</title>
        <authorList>
            <person name="Kim I."/>
        </authorList>
    </citation>
    <scope>NUCLEOTIDE SEQUENCE</scope>
    <source>
        <strain evidence="2">RP10</strain>
    </source>
</reference>
<dbReference type="InterPro" id="IPR052934">
    <property type="entry name" value="Methyl-DNA_Rec/Restrict_Enz"/>
</dbReference>
<gene>
    <name evidence="2" type="ORF">M9979_15810</name>
</gene>
<dbReference type="Pfam" id="PF07728">
    <property type="entry name" value="AAA_5"/>
    <property type="match status" value="1"/>
</dbReference>
<dbReference type="EMBL" id="JAMLDY010000024">
    <property type="protein sequence ID" value="MCP3736335.1"/>
    <property type="molecule type" value="Genomic_DNA"/>
</dbReference>
<dbReference type="InterPro" id="IPR003593">
    <property type="entry name" value="AAA+_ATPase"/>
</dbReference>
<accession>A0A9X2I1X3</accession>
<dbReference type="SMART" id="SM00382">
    <property type="entry name" value="AAA"/>
    <property type="match status" value="1"/>
</dbReference>
<evidence type="ECO:0000259" key="1">
    <source>
        <dbReference type="SMART" id="SM00382"/>
    </source>
</evidence>
<sequence length="877" mass="97983">MIRPSNGQRYPAKAIVGIAVGKLAGATPKTASEFFGGFGESQSYARLKALRYTIVGRDDAGVKVSGAGLGLTTRDILDAIDRCDAAGSVEAFIANHDGLGPPAKFWLLHRGKRYPSKAIVRDALAHAGSEALPGGAQCKTALDALGFVVIDWPAFKALRDTFLSRMAGFEDFRRQDGNYWTIERRYKDQTIDKVRALAASDADDRTAGEQIYRALSVDVQGLPLSWRTLDEVQKADAPLRDRFFEIVGRLARSDDDPLATIAVGARALEQLKADGIVGLRRGEVLAITISVVGTMHPEAASWFKVSRIEAMGQRLFGRKLFAHQQFEPTDLDEYLHLLRALFALFGEELGWNPLDLFDVQGFVWVALEGKWDGDETPLLAAPLDEAEADVVKDGPYWFVGASYGRRDDQVERFLAEGIWDIDSPSDRNREQVLRMQPGERIAIKATYVRKNGLPFDGRGRSVSVMSIKAIGTITANAGDGERVSVEWQVGYSPREWYHYTYQPTIWEVYPTNEMAQRLIRFAFMDAAQDYDWFLRNMSHWGGLPAEEAPAPDPVKRSPLNLILYGPPGTGKTYRTMAEAVRLCRGLAGTDPLLTDVERRQELRQVYEELKGQGQIGFVTFHQNYAYEDFVEGLRPQPLADGVGFTLKAKPGILRQMAEAAEASAEEHVLVIDEINRANISKVFGELITLIEPDKRLGMDEGMRLTLPYSEARFGVPANLHIIGTMNTADRSIALLDTALRRRFEFRELMPDATLLKTVDGIDLTVLLATINERIEYLFDREHQIGHAYFIRCTSRADVDEVMRHKVIPLLAEYFYEDWAKVAAVLGDGDDGESDREGRFIDRRRLKAPKGLGGDEDAAPRYRWHVRDTFSYDGFAAA</sequence>
<protein>
    <submittedName>
        <fullName evidence="2">AAA family ATPase</fullName>
    </submittedName>
</protein>
<dbReference type="GO" id="GO:0016887">
    <property type="term" value="F:ATP hydrolysis activity"/>
    <property type="evidence" value="ECO:0007669"/>
    <property type="project" value="InterPro"/>
</dbReference>
<evidence type="ECO:0000313" key="3">
    <source>
        <dbReference type="Proteomes" id="UP001139486"/>
    </source>
</evidence>
<organism evidence="2 3">
    <name type="scientific">Sphingomonas liriopis</name>
    <dbReference type="NCBI Taxonomy" id="2949094"/>
    <lineage>
        <taxon>Bacteria</taxon>
        <taxon>Pseudomonadati</taxon>
        <taxon>Pseudomonadota</taxon>
        <taxon>Alphaproteobacteria</taxon>
        <taxon>Sphingomonadales</taxon>
        <taxon>Sphingomonadaceae</taxon>
        <taxon>Sphingomonas</taxon>
    </lineage>
</organism>
<comment type="caution">
    <text evidence="2">The sequence shown here is derived from an EMBL/GenBank/DDBJ whole genome shotgun (WGS) entry which is preliminary data.</text>
</comment>
<dbReference type="GO" id="GO:0005524">
    <property type="term" value="F:ATP binding"/>
    <property type="evidence" value="ECO:0007669"/>
    <property type="project" value="InterPro"/>
</dbReference>
<dbReference type="SUPFAM" id="SSF52540">
    <property type="entry name" value="P-loop containing nucleoside triphosphate hydrolases"/>
    <property type="match status" value="1"/>
</dbReference>
<dbReference type="Proteomes" id="UP001139486">
    <property type="component" value="Unassembled WGS sequence"/>
</dbReference>
<dbReference type="AlphaFoldDB" id="A0A9X2I1X3"/>
<dbReference type="InterPro" id="IPR027417">
    <property type="entry name" value="P-loop_NTPase"/>
</dbReference>
<dbReference type="Gene3D" id="3.40.50.300">
    <property type="entry name" value="P-loop containing nucleotide triphosphate hydrolases"/>
    <property type="match status" value="1"/>
</dbReference>
<dbReference type="PANTHER" id="PTHR37291:SF1">
    <property type="entry name" value="TYPE IV METHYL-DIRECTED RESTRICTION ENZYME ECOKMCRB SUBUNIT"/>
    <property type="match status" value="1"/>
</dbReference>
<name>A0A9X2I1X3_9SPHN</name>
<feature type="domain" description="AAA+ ATPase" evidence="1">
    <location>
        <begin position="557"/>
        <end position="753"/>
    </location>
</feature>
<dbReference type="InterPro" id="IPR011704">
    <property type="entry name" value="ATPase_dyneun-rel_AAA"/>
</dbReference>
<proteinExistence type="predicted"/>
<dbReference type="InterPro" id="IPR058807">
    <property type="entry name" value="ScoMcrA_N"/>
</dbReference>